<keyword evidence="2" id="KW-0282">Flagellum</keyword>
<dbReference type="AlphaFoldDB" id="C4FHL8"/>
<accession>C4FHL8</accession>
<sequence>MNVKDISDFIDNTVKLRQIESLDSIQKLVDTLSTFTNSIVNASSMIGKKVKYEGNQTYVSQGQSCIEFKLNAPAQNVIVSLVDSNGNIVEQKEFTNLNGNTIYPLSIENQNLADGYYKVLVSAKDSAGNDVQATVYSTGIVNGIIKDNGSLSAKINNVNVPLDKILEISM</sequence>
<dbReference type="EMBL" id="ABZS01000003">
    <property type="protein sequence ID" value="EEP61411.1"/>
    <property type="molecule type" value="Genomic_DNA"/>
</dbReference>
<proteinExistence type="predicted"/>
<dbReference type="Gene3D" id="2.30.30.910">
    <property type="match status" value="1"/>
</dbReference>
<gene>
    <name evidence="2" type="ORF">SULYE_0046</name>
</gene>
<evidence type="ECO:0000259" key="1">
    <source>
        <dbReference type="Pfam" id="PF13861"/>
    </source>
</evidence>
<keyword evidence="3" id="KW-1185">Reference proteome</keyword>
<organism evidence="2 3">
    <name type="scientific">Sulfurihydrogenibium yellowstonense SS-5</name>
    <dbReference type="NCBI Taxonomy" id="432331"/>
    <lineage>
        <taxon>Bacteria</taxon>
        <taxon>Pseudomonadati</taxon>
        <taxon>Aquificota</taxon>
        <taxon>Aquificia</taxon>
        <taxon>Aquificales</taxon>
        <taxon>Hydrogenothermaceae</taxon>
        <taxon>Sulfurihydrogenibium</taxon>
    </lineage>
</organism>
<comment type="caution">
    <text evidence="2">The sequence shown here is derived from an EMBL/GenBank/DDBJ whole genome shotgun (WGS) entry which is preliminary data.</text>
</comment>
<keyword evidence="2" id="KW-0966">Cell projection</keyword>
<dbReference type="Proteomes" id="UP000005540">
    <property type="component" value="Unassembled WGS sequence"/>
</dbReference>
<protein>
    <submittedName>
        <fullName evidence="2">Flagellar hook capping protein FlgD</fullName>
    </submittedName>
</protein>
<evidence type="ECO:0000313" key="2">
    <source>
        <dbReference type="EMBL" id="EEP61411.1"/>
    </source>
</evidence>
<dbReference type="Pfam" id="PF13861">
    <property type="entry name" value="FLgD_tudor"/>
    <property type="match status" value="1"/>
</dbReference>
<dbReference type="RefSeq" id="WP_007545410.1">
    <property type="nucleotide sequence ID" value="NZ_ABZS01000003.1"/>
</dbReference>
<name>C4FHL8_9AQUI</name>
<dbReference type="InterPro" id="IPR025963">
    <property type="entry name" value="FLgD_Tudor"/>
</dbReference>
<reference evidence="2 3" key="1">
    <citation type="submission" date="2009-04" db="EMBL/GenBank/DDBJ databases">
        <authorList>
            <person name="Reysenbach A.-L."/>
            <person name="Heidelberg J.F."/>
            <person name="Nelson W.C."/>
        </authorList>
    </citation>
    <scope>NUCLEOTIDE SEQUENCE [LARGE SCALE GENOMIC DNA]</scope>
    <source>
        <strain evidence="2 3">SS-5</strain>
    </source>
</reference>
<feature type="domain" description="FlgD Tudor-like" evidence="1">
    <location>
        <begin position="40"/>
        <end position="165"/>
    </location>
</feature>
<evidence type="ECO:0000313" key="3">
    <source>
        <dbReference type="Proteomes" id="UP000005540"/>
    </source>
</evidence>
<keyword evidence="2" id="KW-0969">Cilium</keyword>
<dbReference type="Gene3D" id="2.60.40.4070">
    <property type="match status" value="1"/>
</dbReference>